<evidence type="ECO:0000256" key="2">
    <source>
        <dbReference type="ARBA" id="ARBA00022614"/>
    </source>
</evidence>
<dbReference type="GeneID" id="136803147"/>
<feature type="compositionally biased region" description="Acidic residues" evidence="6">
    <location>
        <begin position="241"/>
        <end position="252"/>
    </location>
</feature>
<dbReference type="RefSeq" id="XP_066915996.1">
    <property type="nucleotide sequence ID" value="XM_067059895.1"/>
</dbReference>
<proteinExistence type="inferred from homology"/>
<feature type="region of interest" description="Disordered" evidence="6">
    <location>
        <begin position="228"/>
        <end position="252"/>
    </location>
</feature>
<evidence type="ECO:0000256" key="1">
    <source>
        <dbReference type="ARBA" id="ARBA00004123"/>
    </source>
</evidence>
<dbReference type="Proteomes" id="UP000594262">
    <property type="component" value="Unplaced"/>
</dbReference>
<keyword evidence="2" id="KW-0433">Leucine-rich repeat</keyword>
<evidence type="ECO:0000313" key="8">
    <source>
        <dbReference type="Proteomes" id="UP000594262"/>
    </source>
</evidence>
<dbReference type="GO" id="GO:0000398">
    <property type="term" value="P:mRNA splicing, via spliceosome"/>
    <property type="evidence" value="ECO:0007669"/>
    <property type="project" value="InterPro"/>
</dbReference>
<dbReference type="AlphaFoldDB" id="A0A7M6DQ23"/>
<dbReference type="FunFam" id="3.80.10.10:FF:000026">
    <property type="entry name" value="U2 small nuclear ribonucleoprotein A"/>
    <property type="match status" value="1"/>
</dbReference>
<evidence type="ECO:0000256" key="6">
    <source>
        <dbReference type="SAM" id="MobiDB-lite"/>
    </source>
</evidence>
<dbReference type="Pfam" id="PF14580">
    <property type="entry name" value="LRR_9"/>
    <property type="match status" value="1"/>
</dbReference>
<dbReference type="SUPFAM" id="SSF52058">
    <property type="entry name" value="L domain-like"/>
    <property type="match status" value="1"/>
</dbReference>
<name>A0A7M6DQ23_9CNID</name>
<dbReference type="PROSITE" id="PS51450">
    <property type="entry name" value="LRR"/>
    <property type="match status" value="1"/>
</dbReference>
<dbReference type="InterPro" id="IPR001611">
    <property type="entry name" value="Leu-rich_rpt"/>
</dbReference>
<reference evidence="7" key="1">
    <citation type="submission" date="2021-01" db="UniProtKB">
        <authorList>
            <consortium name="EnsemblMetazoa"/>
        </authorList>
    </citation>
    <scope>IDENTIFICATION</scope>
</reference>
<sequence>MVKLTADLIEIAPQYTNPLRDREIDLRGNKISVIENLGATLDQFDCIDISDNDVKKLESFPLLKRLKMLICNNNRICRFEENLEESLPVLEDLVLSNNNVQELIDLDPLSTIKSLRSVCFLRNPVANKQNYRLYLIFKIPQLRVVDFKRIKDKERSAANRLFKSKKGEILQKDIAAKRSKTFEVKDIQPTQEDVEFLAQKYKDQEAIKEAISKATTLEEVRKLELLLQQGHVPGKTGDGDNQNEDEEEMETA</sequence>
<dbReference type="InterPro" id="IPR032675">
    <property type="entry name" value="LRR_dom_sf"/>
</dbReference>
<dbReference type="Gene3D" id="3.80.10.10">
    <property type="entry name" value="Ribonuclease Inhibitor"/>
    <property type="match status" value="1"/>
</dbReference>
<keyword evidence="4" id="KW-0539">Nucleus</keyword>
<dbReference type="InterPro" id="IPR044640">
    <property type="entry name" value="RU2A"/>
</dbReference>
<evidence type="ECO:0000256" key="4">
    <source>
        <dbReference type="ARBA" id="ARBA00023242"/>
    </source>
</evidence>
<evidence type="ECO:0000256" key="3">
    <source>
        <dbReference type="ARBA" id="ARBA00022737"/>
    </source>
</evidence>
<dbReference type="PANTHER" id="PTHR10552:SF6">
    <property type="entry name" value="U2 SMALL NUCLEAR RIBONUCLEOPROTEIN A"/>
    <property type="match status" value="1"/>
</dbReference>
<protein>
    <submittedName>
        <fullName evidence="7">Uncharacterized protein</fullName>
    </submittedName>
</protein>
<evidence type="ECO:0000256" key="5">
    <source>
        <dbReference type="ARBA" id="ARBA00024196"/>
    </source>
</evidence>
<dbReference type="OrthoDB" id="433501at2759"/>
<keyword evidence="8" id="KW-1185">Reference proteome</keyword>
<evidence type="ECO:0000313" key="7">
    <source>
        <dbReference type="EnsemblMetazoa" id="CLYHEMP021299.1"/>
    </source>
</evidence>
<dbReference type="EnsemblMetazoa" id="CLYHEMT021299.1">
    <property type="protein sequence ID" value="CLYHEMP021299.1"/>
    <property type="gene ID" value="CLYHEMG021299"/>
</dbReference>
<organism evidence="7 8">
    <name type="scientific">Clytia hemisphaerica</name>
    <dbReference type="NCBI Taxonomy" id="252671"/>
    <lineage>
        <taxon>Eukaryota</taxon>
        <taxon>Metazoa</taxon>
        <taxon>Cnidaria</taxon>
        <taxon>Hydrozoa</taxon>
        <taxon>Hydroidolina</taxon>
        <taxon>Leptothecata</taxon>
        <taxon>Obeliida</taxon>
        <taxon>Clytiidae</taxon>
        <taxon>Clytia</taxon>
    </lineage>
</organism>
<comment type="subcellular location">
    <subcellularLocation>
        <location evidence="1">Nucleus</location>
    </subcellularLocation>
</comment>
<comment type="similarity">
    <text evidence="5">Belongs to the U2 small nuclear ribonucleoprotein A family.</text>
</comment>
<accession>A0A7M6DQ23</accession>
<dbReference type="PANTHER" id="PTHR10552">
    <property type="entry name" value="U2 SMALL NUCLEAR RIBONUCLEOPROTEIN A"/>
    <property type="match status" value="1"/>
</dbReference>
<dbReference type="GO" id="GO:0030620">
    <property type="term" value="F:U2 snRNA binding"/>
    <property type="evidence" value="ECO:0007669"/>
    <property type="project" value="InterPro"/>
</dbReference>
<keyword evidence="3" id="KW-0677">Repeat</keyword>
<dbReference type="GO" id="GO:0005686">
    <property type="term" value="C:U2 snRNP"/>
    <property type="evidence" value="ECO:0007669"/>
    <property type="project" value="TreeGrafter"/>
</dbReference>